<dbReference type="EMBL" id="JAUJFL010000003">
    <property type="protein sequence ID" value="KAK2606968.1"/>
    <property type="molecule type" value="Genomic_DNA"/>
</dbReference>
<comment type="caution">
    <text evidence="5">The sequence shown here is derived from an EMBL/GenBank/DDBJ whole genome shotgun (WGS) entry which is preliminary data.</text>
</comment>
<dbReference type="InterPro" id="IPR009395">
    <property type="entry name" value="BLOC1S1"/>
</dbReference>
<feature type="compositionally biased region" description="Low complexity" evidence="4">
    <location>
        <begin position="250"/>
        <end position="271"/>
    </location>
</feature>
<name>A0AAD9W2Z8_PHOAM</name>
<sequence>MQRAMSASIRPISPPQPSSASVTATTVSSSSPPTTSRSTAFPSGSSRGGGGPSTTAPSSVSSSHLPPPHPAPGPGVAPGTQAQEAQTHAHPHPHPHPHPHTLQPAQNRPQQPLPPPSSSTSAIARAPASPTNPSHLPSEAEQEQVAQARQALIASIGNTLDHELQTRASLLHSNQAAIERQERDVERALADLRREDDKLLKVLNQGSRQVKELGDVQNWAERLERDFLVLEETMRLVHRGSRSGSGSGSESGSWTGSESGSWSGSERGSVVGDEDGDGDVRMADGDCDQAPVVGEDAADKGKGKQSDGPSSTIAMDVDSGQDGLPPRTVDSEPNMLVDLVSSSNGASTAPPQSPTSTGWLRRFWWRS</sequence>
<dbReference type="PANTHER" id="PTHR13073">
    <property type="entry name" value="BLOC-1 COMPLEX SUBUNIT 1"/>
    <property type="match status" value="1"/>
</dbReference>
<reference evidence="5" key="1">
    <citation type="submission" date="2023-06" db="EMBL/GenBank/DDBJ databases">
        <authorList>
            <person name="Noh H."/>
        </authorList>
    </citation>
    <scope>NUCLEOTIDE SEQUENCE</scope>
    <source>
        <strain evidence="5">DUCC20226</strain>
    </source>
</reference>
<feature type="compositionally biased region" description="Low complexity" evidence="4">
    <location>
        <begin position="118"/>
        <end position="129"/>
    </location>
</feature>
<evidence type="ECO:0000256" key="2">
    <source>
        <dbReference type="ARBA" id="ARBA00019577"/>
    </source>
</evidence>
<accession>A0AAD9W2Z8</accession>
<dbReference type="AlphaFoldDB" id="A0AAD9W2Z8"/>
<evidence type="ECO:0000256" key="3">
    <source>
        <dbReference type="SAM" id="Coils"/>
    </source>
</evidence>
<evidence type="ECO:0000256" key="1">
    <source>
        <dbReference type="ARBA" id="ARBA00007133"/>
    </source>
</evidence>
<feature type="compositionally biased region" description="Pro residues" evidence="4">
    <location>
        <begin position="65"/>
        <end position="75"/>
    </location>
</feature>
<feature type="compositionally biased region" description="Low complexity" evidence="4">
    <location>
        <begin position="53"/>
        <end position="64"/>
    </location>
</feature>
<feature type="compositionally biased region" description="Low complexity" evidence="4">
    <location>
        <begin position="77"/>
        <end position="88"/>
    </location>
</feature>
<feature type="compositionally biased region" description="Low complexity" evidence="4">
    <location>
        <begin position="100"/>
        <end position="110"/>
    </location>
</feature>
<feature type="compositionally biased region" description="Polar residues" evidence="4">
    <location>
        <begin position="340"/>
        <end position="358"/>
    </location>
</feature>
<comment type="similarity">
    <text evidence="1">Belongs to the BLOC1S1 family.</text>
</comment>
<feature type="region of interest" description="Disordered" evidence="4">
    <location>
        <begin position="238"/>
        <end position="361"/>
    </location>
</feature>
<gene>
    <name evidence="5" type="ORF">N8I77_005684</name>
</gene>
<dbReference type="PANTHER" id="PTHR13073:SF0">
    <property type="entry name" value="BIOGENESIS OF LYSOSOME-RELATED ORGANELLES COMPLEX 1 SUBUNIT 1"/>
    <property type="match status" value="1"/>
</dbReference>
<feature type="coiled-coil region" evidence="3">
    <location>
        <begin position="171"/>
        <end position="198"/>
    </location>
</feature>
<dbReference type="Pfam" id="PF06320">
    <property type="entry name" value="GCN5L1"/>
    <property type="match status" value="1"/>
</dbReference>
<dbReference type="GO" id="GO:0031083">
    <property type="term" value="C:BLOC-1 complex"/>
    <property type="evidence" value="ECO:0007669"/>
    <property type="project" value="InterPro"/>
</dbReference>
<evidence type="ECO:0000256" key="4">
    <source>
        <dbReference type="SAM" id="MobiDB-lite"/>
    </source>
</evidence>
<feature type="region of interest" description="Disordered" evidence="4">
    <location>
        <begin position="1"/>
        <end position="143"/>
    </location>
</feature>
<dbReference type="GO" id="GO:0016197">
    <property type="term" value="P:endosomal transport"/>
    <property type="evidence" value="ECO:0007669"/>
    <property type="project" value="TreeGrafter"/>
</dbReference>
<feature type="compositionally biased region" description="Low complexity" evidence="4">
    <location>
        <begin position="1"/>
        <end position="11"/>
    </location>
</feature>
<keyword evidence="6" id="KW-1185">Reference proteome</keyword>
<dbReference type="Proteomes" id="UP001265746">
    <property type="component" value="Unassembled WGS sequence"/>
</dbReference>
<protein>
    <recommendedName>
        <fullName evidence="2">Biogenesis of lysosome-related organelles complex 1 subunit 1</fullName>
    </recommendedName>
</protein>
<evidence type="ECO:0000313" key="5">
    <source>
        <dbReference type="EMBL" id="KAK2606968.1"/>
    </source>
</evidence>
<proteinExistence type="inferred from homology"/>
<evidence type="ECO:0000313" key="6">
    <source>
        <dbReference type="Proteomes" id="UP001265746"/>
    </source>
</evidence>
<feature type="compositionally biased region" description="Low complexity" evidence="4">
    <location>
        <begin position="18"/>
        <end position="45"/>
    </location>
</feature>
<feature type="compositionally biased region" description="Basic residues" evidence="4">
    <location>
        <begin position="89"/>
        <end position="99"/>
    </location>
</feature>
<keyword evidence="3" id="KW-0175">Coiled coil</keyword>
<organism evidence="5 6">
    <name type="scientific">Phomopsis amygdali</name>
    <name type="common">Fusicoccum amygdali</name>
    <dbReference type="NCBI Taxonomy" id="1214568"/>
    <lineage>
        <taxon>Eukaryota</taxon>
        <taxon>Fungi</taxon>
        <taxon>Dikarya</taxon>
        <taxon>Ascomycota</taxon>
        <taxon>Pezizomycotina</taxon>
        <taxon>Sordariomycetes</taxon>
        <taxon>Sordariomycetidae</taxon>
        <taxon>Diaporthales</taxon>
        <taxon>Diaporthaceae</taxon>
        <taxon>Diaporthe</taxon>
    </lineage>
</organism>